<evidence type="ECO:0000259" key="1">
    <source>
        <dbReference type="Pfam" id="PF04471"/>
    </source>
</evidence>
<dbReference type="eggNOG" id="COG2204">
    <property type="taxonomic scope" value="Bacteria"/>
</dbReference>
<dbReference type="STRING" id="1254432.SCE1572_32440"/>
<dbReference type="GO" id="GO:0003677">
    <property type="term" value="F:DNA binding"/>
    <property type="evidence" value="ECO:0007669"/>
    <property type="project" value="InterPro"/>
</dbReference>
<dbReference type="EMBL" id="CP003969">
    <property type="protein sequence ID" value="AGP38783.1"/>
    <property type="molecule type" value="Genomic_DNA"/>
</dbReference>
<gene>
    <name evidence="2" type="ORF">SCE1572_32440</name>
</gene>
<dbReference type="SUPFAM" id="SSF52980">
    <property type="entry name" value="Restriction endonuclease-like"/>
    <property type="match status" value="1"/>
</dbReference>
<protein>
    <recommendedName>
        <fullName evidence="1">Restriction endonuclease type IV Mrr domain-containing protein</fullName>
    </recommendedName>
</protein>
<dbReference type="InterPro" id="IPR007560">
    <property type="entry name" value="Restrct_endonuc_IV_Mrr"/>
</dbReference>
<feature type="domain" description="Restriction endonuclease type IV Mrr" evidence="1">
    <location>
        <begin position="25"/>
        <end position="124"/>
    </location>
</feature>
<dbReference type="AlphaFoldDB" id="S4Y7D2"/>
<proteinExistence type="predicted"/>
<dbReference type="GO" id="GO:0009307">
    <property type="term" value="P:DNA restriction-modification system"/>
    <property type="evidence" value="ECO:0007669"/>
    <property type="project" value="InterPro"/>
</dbReference>
<reference evidence="2 3" key="1">
    <citation type="journal article" date="2013" name="Sci. Rep.">
        <title>Extraordinary expansion of a Sorangium cellulosum genome from an alkaline milieu.</title>
        <authorList>
            <person name="Han K."/>
            <person name="Li Z.F."/>
            <person name="Peng R."/>
            <person name="Zhu L.P."/>
            <person name="Zhou T."/>
            <person name="Wang L.G."/>
            <person name="Li S.G."/>
            <person name="Zhang X.B."/>
            <person name="Hu W."/>
            <person name="Wu Z.H."/>
            <person name="Qin N."/>
            <person name="Li Y.Z."/>
        </authorList>
    </citation>
    <scope>NUCLEOTIDE SEQUENCE [LARGE SCALE GENOMIC DNA]</scope>
    <source>
        <strain evidence="2 3">So0157-2</strain>
    </source>
</reference>
<dbReference type="RefSeq" id="WP_020738392.1">
    <property type="nucleotide sequence ID" value="NC_021658.1"/>
</dbReference>
<organism evidence="2 3">
    <name type="scientific">Sorangium cellulosum So0157-2</name>
    <dbReference type="NCBI Taxonomy" id="1254432"/>
    <lineage>
        <taxon>Bacteria</taxon>
        <taxon>Pseudomonadati</taxon>
        <taxon>Myxococcota</taxon>
        <taxon>Polyangia</taxon>
        <taxon>Polyangiales</taxon>
        <taxon>Polyangiaceae</taxon>
        <taxon>Sorangium</taxon>
    </lineage>
</organism>
<dbReference type="Pfam" id="PF04471">
    <property type="entry name" value="Mrr_cat"/>
    <property type="match status" value="1"/>
</dbReference>
<dbReference type="KEGG" id="scu:SCE1572_32440"/>
<accession>S4Y7D2</accession>
<dbReference type="PATRIC" id="fig|1254432.3.peg.7349"/>
<name>S4Y7D2_SORCE</name>
<dbReference type="Proteomes" id="UP000014803">
    <property type="component" value="Chromosome"/>
</dbReference>
<sequence>MNETERAIRATWADAQKERDRNRRGIQLERLMALLLKTLPGFERLDTRLRNEVEEIDIIVQNGSTDPFWQKESPYLLVECKNWSKHVGSKELRDLWAKMEGRFDRCRLALLVAPGGIADTVPELQLRKAEKGLLVVLIGPGDLDELVQRRDRSEALQEMHRRAVMGATARKGDEAP</sequence>
<dbReference type="InterPro" id="IPR011335">
    <property type="entry name" value="Restrct_endonuc-II-like"/>
</dbReference>
<dbReference type="HOGENOM" id="CLU_1515872_0_0_7"/>
<evidence type="ECO:0000313" key="3">
    <source>
        <dbReference type="Proteomes" id="UP000014803"/>
    </source>
</evidence>
<dbReference type="GO" id="GO:0004519">
    <property type="term" value="F:endonuclease activity"/>
    <property type="evidence" value="ECO:0007669"/>
    <property type="project" value="InterPro"/>
</dbReference>
<evidence type="ECO:0000313" key="2">
    <source>
        <dbReference type="EMBL" id="AGP38783.1"/>
    </source>
</evidence>